<sequence length="92" mass="9141">MVLGAASPAFADDVDNRPAGSAKDSAKVVDTKVVALNKIYKPNTDVDAVTNLAGGVTEKATATHKATSNAVVGGADQTARSVPMMGGMPLGG</sequence>
<feature type="region of interest" description="Disordered" evidence="1">
    <location>
        <begin position="1"/>
        <end position="26"/>
    </location>
</feature>
<comment type="caution">
    <text evidence="2">The sequence shown here is derived from an EMBL/GenBank/DDBJ whole genome shotgun (WGS) entry which is preliminary data.</text>
</comment>
<evidence type="ECO:0000256" key="1">
    <source>
        <dbReference type="SAM" id="MobiDB-lite"/>
    </source>
</evidence>
<reference evidence="2" key="1">
    <citation type="journal article" date="2014" name="Int. J. Syst. Evol. Microbiol.">
        <title>Complete genome sequence of Corynebacterium casei LMG S-19264T (=DSM 44701T), isolated from a smear-ripened cheese.</title>
        <authorList>
            <consortium name="US DOE Joint Genome Institute (JGI-PGF)"/>
            <person name="Walter F."/>
            <person name="Albersmeier A."/>
            <person name="Kalinowski J."/>
            <person name="Ruckert C."/>
        </authorList>
    </citation>
    <scope>NUCLEOTIDE SEQUENCE</scope>
    <source>
        <strain evidence="2">JCM 4637</strain>
    </source>
</reference>
<evidence type="ECO:0000313" key="2">
    <source>
        <dbReference type="EMBL" id="GHD15322.1"/>
    </source>
</evidence>
<dbReference type="AlphaFoldDB" id="A0A918X6G4"/>
<gene>
    <name evidence="2" type="ORF">GCM10010334_75230</name>
</gene>
<evidence type="ECO:0000313" key="3">
    <source>
        <dbReference type="Proteomes" id="UP000638353"/>
    </source>
</evidence>
<reference evidence="2" key="2">
    <citation type="submission" date="2020-09" db="EMBL/GenBank/DDBJ databases">
        <authorList>
            <person name="Sun Q."/>
            <person name="Ohkuma M."/>
        </authorList>
    </citation>
    <scope>NUCLEOTIDE SEQUENCE</scope>
    <source>
        <strain evidence="2">JCM 4637</strain>
    </source>
</reference>
<dbReference type="EMBL" id="BMVC01000023">
    <property type="protein sequence ID" value="GHD15322.1"/>
    <property type="molecule type" value="Genomic_DNA"/>
</dbReference>
<dbReference type="Proteomes" id="UP000638353">
    <property type="component" value="Unassembled WGS sequence"/>
</dbReference>
<proteinExistence type="predicted"/>
<organism evidence="2 3">
    <name type="scientific">Streptomyces finlayi</name>
    <dbReference type="NCBI Taxonomy" id="67296"/>
    <lineage>
        <taxon>Bacteria</taxon>
        <taxon>Bacillati</taxon>
        <taxon>Actinomycetota</taxon>
        <taxon>Actinomycetes</taxon>
        <taxon>Kitasatosporales</taxon>
        <taxon>Streptomycetaceae</taxon>
        <taxon>Streptomyces</taxon>
    </lineage>
</organism>
<accession>A0A918X6G4</accession>
<name>A0A918X6G4_9ACTN</name>
<protein>
    <submittedName>
        <fullName evidence="2">Uncharacterized protein</fullName>
    </submittedName>
</protein>